<keyword evidence="4" id="KW-0879">Wnt signaling pathway</keyword>
<dbReference type="InterPro" id="IPR019330">
    <property type="entry name" value="MESD"/>
</dbReference>
<dbReference type="RefSeq" id="XP_005742947.1">
    <property type="nucleotide sequence ID" value="XM_005742890.1"/>
</dbReference>
<evidence type="ECO:0000256" key="8">
    <source>
        <dbReference type="ARBA" id="ARBA00030724"/>
    </source>
</evidence>
<dbReference type="Gene3D" id="6.10.250.640">
    <property type="match status" value="1"/>
</dbReference>
<keyword evidence="7" id="KW-0143">Chaperone</keyword>
<comment type="subcellular location">
    <subcellularLocation>
        <location evidence="1">Endoplasmic reticulum</location>
    </subcellularLocation>
</comment>
<dbReference type="AlphaFoldDB" id="A0A9Y3RNU5"/>
<accession>A0A9Y3RNU5</accession>
<name>A0A9Y3RNU5_9CICH</name>
<evidence type="ECO:0000256" key="12">
    <source>
        <dbReference type="SAM" id="SignalP"/>
    </source>
</evidence>
<evidence type="ECO:0000313" key="13">
    <source>
        <dbReference type="Proteomes" id="UP000695023"/>
    </source>
</evidence>
<evidence type="ECO:0000256" key="1">
    <source>
        <dbReference type="ARBA" id="ARBA00004240"/>
    </source>
</evidence>
<dbReference type="Gene3D" id="3.30.70.260">
    <property type="match status" value="1"/>
</dbReference>
<dbReference type="GO" id="GO:0016055">
    <property type="term" value="P:Wnt signaling pathway"/>
    <property type="evidence" value="ECO:0007669"/>
    <property type="project" value="UniProtKB-KW"/>
</dbReference>
<dbReference type="CTD" id="23184"/>
<evidence type="ECO:0000256" key="11">
    <source>
        <dbReference type="SAM" id="MobiDB-lite"/>
    </source>
</evidence>
<evidence type="ECO:0000313" key="14">
    <source>
        <dbReference type="RefSeq" id="XP_005742947.1"/>
    </source>
</evidence>
<evidence type="ECO:0000256" key="5">
    <source>
        <dbReference type="ARBA" id="ARBA00022729"/>
    </source>
</evidence>
<keyword evidence="6" id="KW-0256">Endoplasmic reticulum</keyword>
<feature type="signal peptide" evidence="12">
    <location>
        <begin position="1"/>
        <end position="21"/>
    </location>
</feature>
<evidence type="ECO:0000256" key="9">
    <source>
        <dbReference type="ARBA" id="ARBA00032329"/>
    </source>
</evidence>
<evidence type="ECO:0000256" key="7">
    <source>
        <dbReference type="ARBA" id="ARBA00023186"/>
    </source>
</evidence>
<sequence>MASGFLWRCAVLVLCTHMLCAVETETKAKAKKKKDIRDYNDADMARLLEQWEASFPVHSLQMFVVGSNRVIFMLRDGSFAWEVKDFLVAQERCVDVTVEGQVFPGKAANKDDAKYKQQNEVNTKRKSKKKTESKKPDLEGNRANSLKQEL</sequence>
<evidence type="ECO:0000256" key="2">
    <source>
        <dbReference type="ARBA" id="ARBA00011068"/>
    </source>
</evidence>
<proteinExistence type="inferred from homology"/>
<keyword evidence="5 12" id="KW-0732">Signal</keyword>
<dbReference type="GO" id="GO:0005783">
    <property type="term" value="C:endoplasmic reticulum"/>
    <property type="evidence" value="ECO:0007669"/>
    <property type="project" value="UniProtKB-SubCell"/>
</dbReference>
<evidence type="ECO:0000256" key="4">
    <source>
        <dbReference type="ARBA" id="ARBA00022687"/>
    </source>
</evidence>
<gene>
    <name evidence="14" type="primary">mesd</name>
</gene>
<evidence type="ECO:0000256" key="6">
    <source>
        <dbReference type="ARBA" id="ARBA00022824"/>
    </source>
</evidence>
<feature type="region of interest" description="Disordered" evidence="11">
    <location>
        <begin position="109"/>
        <end position="150"/>
    </location>
</feature>
<dbReference type="PANTHER" id="PTHR17600:SF2">
    <property type="entry name" value="LRP CHAPERONE MESD"/>
    <property type="match status" value="1"/>
</dbReference>
<organism evidence="13 14">
    <name type="scientific">Pundamilia nyererei</name>
    <dbReference type="NCBI Taxonomy" id="303518"/>
    <lineage>
        <taxon>Eukaryota</taxon>
        <taxon>Metazoa</taxon>
        <taxon>Chordata</taxon>
        <taxon>Craniata</taxon>
        <taxon>Vertebrata</taxon>
        <taxon>Euteleostomi</taxon>
        <taxon>Actinopterygii</taxon>
        <taxon>Neopterygii</taxon>
        <taxon>Teleostei</taxon>
        <taxon>Neoteleostei</taxon>
        <taxon>Acanthomorphata</taxon>
        <taxon>Ovalentaria</taxon>
        <taxon>Cichlomorphae</taxon>
        <taxon>Cichliformes</taxon>
        <taxon>Cichlidae</taxon>
        <taxon>African cichlids</taxon>
        <taxon>Pseudocrenilabrinae</taxon>
        <taxon>Haplochromini</taxon>
        <taxon>Pundamilia</taxon>
    </lineage>
</organism>
<evidence type="ECO:0000256" key="3">
    <source>
        <dbReference type="ARBA" id="ARBA00022290"/>
    </source>
</evidence>
<dbReference type="Proteomes" id="UP000695023">
    <property type="component" value="Unplaced"/>
</dbReference>
<comment type="similarity">
    <text evidence="2">Belongs to the MESD family.</text>
</comment>
<dbReference type="PANTHER" id="PTHR17600">
    <property type="entry name" value="MESODERM DEVELOPMENT CANDIDATE 2"/>
    <property type="match status" value="1"/>
</dbReference>
<reference evidence="14" key="1">
    <citation type="submission" date="2025-08" db="UniProtKB">
        <authorList>
            <consortium name="RefSeq"/>
        </authorList>
    </citation>
    <scope>IDENTIFICATION</scope>
</reference>
<protein>
    <recommendedName>
        <fullName evidence="3">LRP chaperone MESD</fullName>
    </recommendedName>
    <alternativeName>
        <fullName evidence="10">LDLR chaperone MESD</fullName>
    </alternativeName>
    <alternativeName>
        <fullName evidence="8">Mesoderm development candidate 2</fullName>
    </alternativeName>
    <alternativeName>
        <fullName evidence="9">Mesoderm development protein</fullName>
    </alternativeName>
</protein>
<dbReference type="Pfam" id="PF10185">
    <property type="entry name" value="Mesd"/>
    <property type="match status" value="2"/>
</dbReference>
<dbReference type="GO" id="GO:0006457">
    <property type="term" value="P:protein folding"/>
    <property type="evidence" value="ECO:0007669"/>
    <property type="project" value="InterPro"/>
</dbReference>
<keyword evidence="13" id="KW-1185">Reference proteome</keyword>
<feature type="chain" id="PRO_5041385914" description="LRP chaperone MESD" evidence="12">
    <location>
        <begin position="22"/>
        <end position="150"/>
    </location>
</feature>
<dbReference type="GeneID" id="102212739"/>
<evidence type="ECO:0000256" key="10">
    <source>
        <dbReference type="ARBA" id="ARBA00033472"/>
    </source>
</evidence>